<evidence type="ECO:0000256" key="17">
    <source>
        <dbReference type="SAM" id="MobiDB-lite"/>
    </source>
</evidence>
<dbReference type="InterPro" id="IPR050108">
    <property type="entry name" value="CDK"/>
</dbReference>
<dbReference type="Pfam" id="PF00069">
    <property type="entry name" value="Pkinase"/>
    <property type="match status" value="1"/>
</dbReference>
<evidence type="ECO:0000259" key="18">
    <source>
        <dbReference type="PROSITE" id="PS50011"/>
    </source>
</evidence>
<evidence type="ECO:0000256" key="15">
    <source>
        <dbReference type="ARBA" id="ARBA00049280"/>
    </source>
</evidence>
<evidence type="ECO:0000256" key="16">
    <source>
        <dbReference type="PROSITE-ProRule" id="PRU10141"/>
    </source>
</evidence>
<dbReference type="SMART" id="SM00220">
    <property type="entry name" value="S_TKc"/>
    <property type="match status" value="1"/>
</dbReference>
<evidence type="ECO:0000256" key="1">
    <source>
        <dbReference type="ARBA" id="ARBA00004123"/>
    </source>
</evidence>
<dbReference type="GO" id="GO:0005524">
    <property type="term" value="F:ATP binding"/>
    <property type="evidence" value="ECO:0007669"/>
    <property type="project" value="UniProtKB-UniRule"/>
</dbReference>
<feature type="region of interest" description="Disordered" evidence="17">
    <location>
        <begin position="789"/>
        <end position="822"/>
    </location>
</feature>
<feature type="compositionally biased region" description="Low complexity" evidence="17">
    <location>
        <begin position="261"/>
        <end position="286"/>
    </location>
</feature>
<evidence type="ECO:0000256" key="9">
    <source>
        <dbReference type="ARBA" id="ARBA00022840"/>
    </source>
</evidence>
<dbReference type="GO" id="GO:0008024">
    <property type="term" value="C:cyclin/CDK positive transcription elongation factor complex"/>
    <property type="evidence" value="ECO:0007669"/>
    <property type="project" value="TreeGrafter"/>
</dbReference>
<organism evidence="19 20">
    <name type="scientific">Parascaris univalens</name>
    <name type="common">Nematode worm</name>
    <dbReference type="NCBI Taxonomy" id="6257"/>
    <lineage>
        <taxon>Eukaryota</taxon>
        <taxon>Metazoa</taxon>
        <taxon>Ecdysozoa</taxon>
        <taxon>Nematoda</taxon>
        <taxon>Chromadorea</taxon>
        <taxon>Rhabditida</taxon>
        <taxon>Spirurina</taxon>
        <taxon>Ascaridomorpha</taxon>
        <taxon>Ascaridoidea</taxon>
        <taxon>Ascarididae</taxon>
        <taxon>Parascaris</taxon>
    </lineage>
</organism>
<comment type="catalytic activity">
    <reaction evidence="15">
        <text>[DNA-directed RNA polymerase] + ATP = phospho-[DNA-directed RNA polymerase] + ADP + H(+)</text>
        <dbReference type="Rhea" id="RHEA:10216"/>
        <dbReference type="Rhea" id="RHEA-COMP:11321"/>
        <dbReference type="Rhea" id="RHEA-COMP:11322"/>
        <dbReference type="ChEBI" id="CHEBI:15378"/>
        <dbReference type="ChEBI" id="CHEBI:30616"/>
        <dbReference type="ChEBI" id="CHEBI:43176"/>
        <dbReference type="ChEBI" id="CHEBI:68546"/>
        <dbReference type="ChEBI" id="CHEBI:456216"/>
        <dbReference type="EC" id="2.7.11.23"/>
    </reaction>
</comment>
<evidence type="ECO:0000313" key="19">
    <source>
        <dbReference type="Proteomes" id="UP000887569"/>
    </source>
</evidence>
<dbReference type="PANTHER" id="PTHR24056:SF546">
    <property type="entry name" value="CYCLIN-DEPENDENT KINASE 12"/>
    <property type="match status" value="1"/>
</dbReference>
<feature type="region of interest" description="Disordered" evidence="17">
    <location>
        <begin position="344"/>
        <end position="439"/>
    </location>
</feature>
<dbReference type="FunFam" id="3.30.200.20:FF:000074">
    <property type="entry name" value="cyclin-dependent kinase 12 isoform X2"/>
    <property type="match status" value="1"/>
</dbReference>
<dbReference type="PROSITE" id="PS50011">
    <property type="entry name" value="PROTEIN_KINASE_DOM"/>
    <property type="match status" value="1"/>
</dbReference>
<feature type="compositionally biased region" description="Low complexity" evidence="17">
    <location>
        <begin position="951"/>
        <end position="962"/>
    </location>
</feature>
<feature type="compositionally biased region" description="Low complexity" evidence="17">
    <location>
        <begin position="190"/>
        <end position="208"/>
    </location>
</feature>
<evidence type="ECO:0000256" key="14">
    <source>
        <dbReference type="ARBA" id="ARBA00048367"/>
    </source>
</evidence>
<dbReference type="InterPro" id="IPR011009">
    <property type="entry name" value="Kinase-like_dom_sf"/>
</dbReference>
<dbReference type="InterPro" id="IPR017441">
    <property type="entry name" value="Protein_kinase_ATP_BS"/>
</dbReference>
<proteinExistence type="inferred from homology"/>
<dbReference type="GO" id="GO:0008353">
    <property type="term" value="F:RNA polymerase II CTD heptapeptide repeat kinase activity"/>
    <property type="evidence" value="ECO:0007669"/>
    <property type="project" value="UniProtKB-EC"/>
</dbReference>
<dbReference type="EC" id="2.7.11.22" evidence="4"/>
<dbReference type="PANTHER" id="PTHR24056">
    <property type="entry name" value="CELL DIVISION PROTEIN KINASE"/>
    <property type="match status" value="1"/>
</dbReference>
<feature type="compositionally biased region" description="Basic residues" evidence="17">
    <location>
        <begin position="157"/>
        <end position="166"/>
    </location>
</feature>
<comment type="catalytic activity">
    <reaction evidence="13">
        <text>L-threonyl-[protein] + ATP = O-phospho-L-threonyl-[protein] + ADP + H(+)</text>
        <dbReference type="Rhea" id="RHEA:46608"/>
        <dbReference type="Rhea" id="RHEA-COMP:11060"/>
        <dbReference type="Rhea" id="RHEA-COMP:11605"/>
        <dbReference type="ChEBI" id="CHEBI:15378"/>
        <dbReference type="ChEBI" id="CHEBI:30013"/>
        <dbReference type="ChEBI" id="CHEBI:30616"/>
        <dbReference type="ChEBI" id="CHEBI:61977"/>
        <dbReference type="ChEBI" id="CHEBI:456216"/>
        <dbReference type="EC" id="2.7.11.22"/>
    </reaction>
</comment>
<feature type="compositionally biased region" description="Pro residues" evidence="17">
    <location>
        <begin position="1021"/>
        <end position="1032"/>
    </location>
</feature>
<evidence type="ECO:0000256" key="2">
    <source>
        <dbReference type="ARBA" id="ARBA00006485"/>
    </source>
</evidence>
<evidence type="ECO:0000256" key="12">
    <source>
        <dbReference type="ARBA" id="ARBA00041920"/>
    </source>
</evidence>
<feature type="compositionally biased region" description="Basic and acidic residues" evidence="17">
    <location>
        <begin position="223"/>
        <end position="235"/>
    </location>
</feature>
<evidence type="ECO:0000313" key="20">
    <source>
        <dbReference type="WBParaSite" id="PgR048_g068_t02"/>
    </source>
</evidence>
<keyword evidence="19" id="KW-1185">Reference proteome</keyword>
<name>A0A915BNG0_PARUN</name>
<feature type="compositionally biased region" description="Polar residues" evidence="17">
    <location>
        <begin position="963"/>
        <end position="973"/>
    </location>
</feature>
<keyword evidence="6" id="KW-0808">Transferase</keyword>
<evidence type="ECO:0000256" key="3">
    <source>
        <dbReference type="ARBA" id="ARBA00012409"/>
    </source>
</evidence>
<feature type="compositionally biased region" description="Polar residues" evidence="17">
    <location>
        <begin position="1006"/>
        <end position="1016"/>
    </location>
</feature>
<feature type="binding site" evidence="16">
    <location>
        <position position="498"/>
    </location>
    <ligand>
        <name>ATP</name>
        <dbReference type="ChEBI" id="CHEBI:30616"/>
    </ligand>
</feature>
<dbReference type="Proteomes" id="UP000887569">
    <property type="component" value="Unplaced"/>
</dbReference>
<dbReference type="EC" id="2.7.11.23" evidence="3"/>
<evidence type="ECO:0000256" key="11">
    <source>
        <dbReference type="ARBA" id="ARBA00040213"/>
    </source>
</evidence>
<protein>
    <recommendedName>
        <fullName evidence="11">Cyclin-dependent kinase 12</fullName>
        <ecNumber evidence="4">2.7.11.22</ecNumber>
        <ecNumber evidence="3">2.7.11.23</ecNumber>
    </recommendedName>
    <alternativeName>
        <fullName evidence="12">Cell division protein kinase 12</fullName>
    </alternativeName>
</protein>
<feature type="region of interest" description="Disordered" evidence="17">
    <location>
        <begin position="31"/>
        <end position="311"/>
    </location>
</feature>
<keyword evidence="8" id="KW-0418">Kinase</keyword>
<feature type="compositionally biased region" description="Basic residues" evidence="17">
    <location>
        <begin position="236"/>
        <end position="260"/>
    </location>
</feature>
<feature type="compositionally biased region" description="Low complexity" evidence="17">
    <location>
        <begin position="794"/>
        <end position="807"/>
    </location>
</feature>
<dbReference type="PROSITE" id="PS00108">
    <property type="entry name" value="PROTEIN_KINASE_ST"/>
    <property type="match status" value="1"/>
</dbReference>
<dbReference type="AlphaFoldDB" id="A0A915BNG0"/>
<dbReference type="WBParaSite" id="PgR048_g068_t02">
    <property type="protein sequence ID" value="PgR048_g068_t02"/>
    <property type="gene ID" value="PgR048_g068"/>
</dbReference>
<dbReference type="GO" id="GO:0032968">
    <property type="term" value="P:positive regulation of transcription elongation by RNA polymerase II"/>
    <property type="evidence" value="ECO:0007669"/>
    <property type="project" value="TreeGrafter"/>
</dbReference>
<reference evidence="20" key="1">
    <citation type="submission" date="2022-11" db="UniProtKB">
        <authorList>
            <consortium name="WormBaseParasite"/>
        </authorList>
    </citation>
    <scope>IDENTIFICATION</scope>
</reference>
<dbReference type="InterPro" id="IPR008271">
    <property type="entry name" value="Ser/Thr_kinase_AS"/>
</dbReference>
<comment type="subcellular location">
    <subcellularLocation>
        <location evidence="1">Nucleus</location>
    </subcellularLocation>
</comment>
<feature type="compositionally biased region" description="Low complexity" evidence="17">
    <location>
        <begin position="983"/>
        <end position="998"/>
    </location>
</feature>
<comment type="catalytic activity">
    <reaction evidence="14">
        <text>L-seryl-[protein] + ATP = O-phospho-L-seryl-[protein] + ADP + H(+)</text>
        <dbReference type="Rhea" id="RHEA:17989"/>
        <dbReference type="Rhea" id="RHEA-COMP:9863"/>
        <dbReference type="Rhea" id="RHEA-COMP:11604"/>
        <dbReference type="ChEBI" id="CHEBI:15378"/>
        <dbReference type="ChEBI" id="CHEBI:29999"/>
        <dbReference type="ChEBI" id="CHEBI:30616"/>
        <dbReference type="ChEBI" id="CHEBI:83421"/>
        <dbReference type="ChEBI" id="CHEBI:456216"/>
        <dbReference type="EC" id="2.7.11.22"/>
    </reaction>
</comment>
<feature type="compositionally biased region" description="Pro residues" evidence="17">
    <location>
        <begin position="287"/>
        <end position="296"/>
    </location>
</feature>
<feature type="compositionally biased region" description="Polar residues" evidence="17">
    <location>
        <begin position="813"/>
        <end position="822"/>
    </location>
</feature>
<evidence type="ECO:0000256" key="8">
    <source>
        <dbReference type="ARBA" id="ARBA00022777"/>
    </source>
</evidence>
<accession>A0A915BNG0</accession>
<keyword evidence="5" id="KW-0723">Serine/threonine-protein kinase</keyword>
<dbReference type="GO" id="GO:0004693">
    <property type="term" value="F:cyclin-dependent protein serine/threonine kinase activity"/>
    <property type="evidence" value="ECO:0007669"/>
    <property type="project" value="UniProtKB-EC"/>
</dbReference>
<evidence type="ECO:0000256" key="6">
    <source>
        <dbReference type="ARBA" id="ARBA00022679"/>
    </source>
</evidence>
<dbReference type="PROSITE" id="PS00107">
    <property type="entry name" value="PROTEIN_KINASE_ATP"/>
    <property type="match status" value="1"/>
</dbReference>
<keyword evidence="10" id="KW-0539">Nucleus</keyword>
<feature type="compositionally biased region" description="Basic and acidic residues" evidence="17">
    <location>
        <begin position="130"/>
        <end position="150"/>
    </location>
</feature>
<feature type="compositionally biased region" description="Pro residues" evidence="17">
    <location>
        <begin position="344"/>
        <end position="402"/>
    </location>
</feature>
<dbReference type="FunFam" id="1.10.510.10:FF:000415">
    <property type="entry name" value="CMGC/CDK/CRK7 protein kinase, variant"/>
    <property type="match status" value="1"/>
</dbReference>
<keyword evidence="7 16" id="KW-0547">Nucleotide-binding</keyword>
<feature type="compositionally biased region" description="Basic residues" evidence="17">
    <location>
        <begin position="71"/>
        <end position="84"/>
    </location>
</feature>
<comment type="similarity">
    <text evidence="2">Belongs to the protein kinase superfamily. CMGC Ser/Thr protein kinase family. CDC2/CDKX subfamily.</text>
</comment>
<sequence length="1032" mass="113619">MLSCIIFSVKIDSTQLVVCSVMVHSEPSVIANGDKVNGKASSSKQGYRTPASSSNRSDDGRDHSSSPSPPRPRRSGSSSRKKRGNERDSSAKRKRRSHSSLTPPYSRRSRSRSTSRPRKRRRSQTPSNAKGRDYERRSGDHRRSDSRRDNNTSSRRQLNRRLHRTATRSGGGPSRRSEKRDARRRRSRTRSSSWSSSSSDSSSPSFRSMNDLRLKHSLLGEIMSRHHDKRLDKDKTRKSKHRRHSPSVPKKRPSKKRRSPTRSPSTESSSSSSSRSPPPAISSAHVVPPPPPPPMPTGVLMHTPSSIPPPVPLGMDAVAYQSAMTTYNAQYGYTAQYSAFPIPPPPYPQPPPLPPPPSAPEPLIPPPPLPPLPTAIPPPGPPPAPPSISQPPPPAPLPPPTAHPVTPMSTLPPLPLPRIPPPAPPPVPQPSVSNRLPPKRTFCRPLVLNKRLKLRDDPENWGCSTVEKYDIKVQVGEGTYGQVYKAIDKFTGEIVALKKVRLENEKEGFPITAVREIKILRQLNHKNVVRLIDIVTDKQTAADFRRDKGAFYLVFEYLDHDLMGLLESQFVDFTDDQIASFTKQLLSGLEYCHSVGFLHRDIKCSNILLNNRGEIKLADFGLARLYDEDQDRPYTNRVITLWYRPPELLLGEERYSTAVDVWSVGCILGELYTKKPIFQGNSEMVQLEVISRICGTPSPENWPDVINLPLYCSYRPKRTYTRTLRDAFGFLRDAPLDLLDRLLELDPRKRITARQALQHAWLRELDPNAIESPKLPDWQDCHEMWSKKQRKNRASVMSSASSVQSQSYPGVQHYSSRPSTSSQLYNDASVITAGGDRHAANSSTVLAQRSSSTRQSVDAAIRAIQADPGNLEAARALISNLSPAAAASLVQLMARSGALPQSVMSVLSASNSLPPVAPLTNVRSTTGVVQNQLSELLGQLASLEQKKTDGPSPHQSHSSRPSINSLPGSQKTSPVALGNRSMSAAPTTATSVATPLSSGLHKSSVHLRTSTVSSIEGTLPQAPPPSSSFPTS</sequence>
<dbReference type="Gene3D" id="3.30.200.20">
    <property type="entry name" value="Phosphorylase Kinase, domain 1"/>
    <property type="match status" value="1"/>
</dbReference>
<dbReference type="InterPro" id="IPR000719">
    <property type="entry name" value="Prot_kinase_dom"/>
</dbReference>
<dbReference type="PRINTS" id="PR01217">
    <property type="entry name" value="PRICHEXTENSN"/>
</dbReference>
<evidence type="ECO:0000256" key="10">
    <source>
        <dbReference type="ARBA" id="ARBA00023242"/>
    </source>
</evidence>
<evidence type="ECO:0000256" key="5">
    <source>
        <dbReference type="ARBA" id="ARBA00022527"/>
    </source>
</evidence>
<evidence type="ECO:0000256" key="7">
    <source>
        <dbReference type="ARBA" id="ARBA00022741"/>
    </source>
</evidence>
<feature type="region of interest" description="Disordered" evidence="17">
    <location>
        <begin position="945"/>
        <end position="1032"/>
    </location>
</feature>
<dbReference type="Gene3D" id="1.10.510.10">
    <property type="entry name" value="Transferase(Phosphotransferase) domain 1"/>
    <property type="match status" value="1"/>
</dbReference>
<feature type="compositionally biased region" description="Pro residues" evidence="17">
    <location>
        <begin position="410"/>
        <end position="429"/>
    </location>
</feature>
<feature type="domain" description="Protein kinase" evidence="18">
    <location>
        <begin position="469"/>
        <end position="762"/>
    </location>
</feature>
<dbReference type="GO" id="GO:0030332">
    <property type="term" value="F:cyclin binding"/>
    <property type="evidence" value="ECO:0007669"/>
    <property type="project" value="TreeGrafter"/>
</dbReference>
<keyword evidence="9 16" id="KW-0067">ATP-binding</keyword>
<feature type="compositionally biased region" description="Basic residues" evidence="17">
    <location>
        <begin position="107"/>
        <end position="123"/>
    </location>
</feature>
<dbReference type="SUPFAM" id="SSF56112">
    <property type="entry name" value="Protein kinase-like (PK-like)"/>
    <property type="match status" value="1"/>
</dbReference>
<evidence type="ECO:0000256" key="13">
    <source>
        <dbReference type="ARBA" id="ARBA00047811"/>
    </source>
</evidence>
<evidence type="ECO:0000256" key="4">
    <source>
        <dbReference type="ARBA" id="ARBA00012425"/>
    </source>
</evidence>